<dbReference type="PRINTS" id="PR02108">
    <property type="entry name" value="MRGPCRFAMILY"/>
</dbReference>
<evidence type="ECO:0000256" key="4">
    <source>
        <dbReference type="ARBA" id="ARBA00022989"/>
    </source>
</evidence>
<keyword evidence="6 11" id="KW-0472">Membrane</keyword>
<feature type="compositionally biased region" description="Low complexity" evidence="10">
    <location>
        <begin position="325"/>
        <end position="337"/>
    </location>
</feature>
<dbReference type="Ensembl" id="ENSCATT00000026065.1">
    <property type="protein sequence ID" value="ENSCATP00000007572.1"/>
    <property type="gene ID" value="ENSCATG00000022559.1"/>
</dbReference>
<evidence type="ECO:0000256" key="5">
    <source>
        <dbReference type="ARBA" id="ARBA00023040"/>
    </source>
</evidence>
<dbReference type="OrthoDB" id="9631784at2759"/>
<dbReference type="InterPro" id="IPR026232">
    <property type="entry name" value="MRGPCRD"/>
</dbReference>
<dbReference type="InterPro" id="IPR017452">
    <property type="entry name" value="GPCR_Rhodpsn_7TM"/>
</dbReference>
<feature type="transmembrane region" description="Helical" evidence="11">
    <location>
        <begin position="81"/>
        <end position="103"/>
    </location>
</feature>
<feature type="transmembrane region" description="Helical" evidence="11">
    <location>
        <begin position="39"/>
        <end position="69"/>
    </location>
</feature>
<evidence type="ECO:0000256" key="3">
    <source>
        <dbReference type="ARBA" id="ARBA00022692"/>
    </source>
</evidence>
<accession>A0A2K5L3Q2</accession>
<feature type="region of interest" description="Disordered" evidence="10">
    <location>
        <begin position="318"/>
        <end position="337"/>
    </location>
</feature>
<dbReference type="GeneTree" id="ENSGT01030000234639"/>
<dbReference type="InterPro" id="IPR026234">
    <property type="entry name" value="MRGPCRFAMILY"/>
</dbReference>
<evidence type="ECO:0000259" key="12">
    <source>
        <dbReference type="PROSITE" id="PS50262"/>
    </source>
</evidence>
<evidence type="ECO:0000256" key="2">
    <source>
        <dbReference type="ARBA" id="ARBA00022475"/>
    </source>
</evidence>
<comment type="similarity">
    <text evidence="9">Belongs to the G-protein coupled receptor 1 family. Mas subfamily.</text>
</comment>
<keyword evidence="5" id="KW-0297">G-protein coupled receptor</keyword>
<dbReference type="Gene3D" id="1.20.1070.10">
    <property type="entry name" value="Rhodopsin 7-helix transmembrane proteins"/>
    <property type="match status" value="1"/>
</dbReference>
<dbReference type="PRINTS" id="PR00237">
    <property type="entry name" value="GPCRRHODOPSN"/>
</dbReference>
<comment type="subcellular location">
    <subcellularLocation>
        <location evidence="1">Cell membrane</location>
        <topology evidence="1">Multi-pass membrane protein</topology>
    </subcellularLocation>
</comment>
<keyword evidence="2" id="KW-1003">Cell membrane</keyword>
<reference evidence="13" key="2">
    <citation type="submission" date="2025-09" db="UniProtKB">
        <authorList>
            <consortium name="Ensembl"/>
        </authorList>
    </citation>
    <scope>IDENTIFICATION</scope>
</reference>
<evidence type="ECO:0000256" key="9">
    <source>
        <dbReference type="ARBA" id="ARBA00061394"/>
    </source>
</evidence>
<evidence type="ECO:0000313" key="13">
    <source>
        <dbReference type="Ensembl" id="ENSCATP00000007572.1"/>
    </source>
</evidence>
<dbReference type="GO" id="GO:0004930">
    <property type="term" value="F:G protein-coupled receptor activity"/>
    <property type="evidence" value="ECO:0007669"/>
    <property type="project" value="UniProtKB-KW"/>
</dbReference>
<reference evidence="13" key="1">
    <citation type="submission" date="2025-08" db="UniProtKB">
        <authorList>
            <consortium name="Ensembl"/>
        </authorList>
    </citation>
    <scope>IDENTIFICATION</scope>
</reference>
<evidence type="ECO:0000313" key="14">
    <source>
        <dbReference type="Proteomes" id="UP000233060"/>
    </source>
</evidence>
<dbReference type="PANTHER" id="PTHR11334">
    <property type="entry name" value="MAS-RELATED G-PROTEIN COUPLED RECEPTOR"/>
    <property type="match status" value="1"/>
</dbReference>
<dbReference type="OMA" id="KCHRPRH"/>
<dbReference type="CDD" id="cd15108">
    <property type="entry name" value="7tmA_MrgprD"/>
    <property type="match status" value="1"/>
</dbReference>
<sequence>MVPATQNFTLVHLPLVGMNQTLNSSGTAELALNHSRGSVVHTACLVLSSLAMFTCLCGMAGNSMVIWLLGFRTRRTPFSIYILNLAAADLLFVFSMAAMLSLETQPLVSTTDKVHELMKRLKYFAYTVGLSLLTAISTQRCLSVLFPIWFKCHRPRHLSAWVCALLWMLCLLTNGLTSCFCSKFLKFNKDRCFRVDVVQAALIMGVLTPVMTLSSLTLFVRVRRSSQQWRRQPTRLFVVVLASVLVFLICSLPLGFYWFVLYWLNLPPDTKLLYFNLSRLSSSMSSSANPLIYFLVGSRRSRRLQGSLGTVLQRALREEPELEGGETPTTGTNEMGA</sequence>
<evidence type="ECO:0000256" key="8">
    <source>
        <dbReference type="ARBA" id="ARBA00023224"/>
    </source>
</evidence>
<dbReference type="RefSeq" id="XP_011896732.1">
    <property type="nucleotide sequence ID" value="XM_012041342.1"/>
</dbReference>
<evidence type="ECO:0000256" key="7">
    <source>
        <dbReference type="ARBA" id="ARBA00023170"/>
    </source>
</evidence>
<organism evidence="13 14">
    <name type="scientific">Cercocebus atys</name>
    <name type="common">Sooty mangabey</name>
    <name type="synonym">Cercocebus torquatus atys</name>
    <dbReference type="NCBI Taxonomy" id="9531"/>
    <lineage>
        <taxon>Eukaryota</taxon>
        <taxon>Metazoa</taxon>
        <taxon>Chordata</taxon>
        <taxon>Craniata</taxon>
        <taxon>Vertebrata</taxon>
        <taxon>Euteleostomi</taxon>
        <taxon>Mammalia</taxon>
        <taxon>Eutheria</taxon>
        <taxon>Euarchontoglires</taxon>
        <taxon>Primates</taxon>
        <taxon>Haplorrhini</taxon>
        <taxon>Catarrhini</taxon>
        <taxon>Cercopithecidae</taxon>
        <taxon>Cercopithecinae</taxon>
        <taxon>Cercocebus</taxon>
    </lineage>
</organism>
<protein>
    <submittedName>
        <fullName evidence="13">MAS related GPR family member D</fullName>
    </submittedName>
</protein>
<feature type="transmembrane region" description="Helical" evidence="11">
    <location>
        <begin position="158"/>
        <end position="177"/>
    </location>
</feature>
<dbReference type="GeneID" id="105577316"/>
<evidence type="ECO:0000256" key="6">
    <source>
        <dbReference type="ARBA" id="ARBA00023136"/>
    </source>
</evidence>
<feature type="transmembrane region" description="Helical" evidence="11">
    <location>
        <begin position="123"/>
        <end position="146"/>
    </location>
</feature>
<name>A0A2K5L3Q2_CERAT</name>
<dbReference type="FunFam" id="1.20.1070.10:FF:000193">
    <property type="entry name" value="Mas-related G-protein coupled receptor member E"/>
    <property type="match status" value="1"/>
</dbReference>
<keyword evidence="14" id="KW-1185">Reference proteome</keyword>
<keyword evidence="3 11" id="KW-0812">Transmembrane</keyword>
<feature type="transmembrane region" description="Helical" evidence="11">
    <location>
        <begin position="272"/>
        <end position="296"/>
    </location>
</feature>
<keyword evidence="4 11" id="KW-1133">Transmembrane helix</keyword>
<proteinExistence type="inferred from homology"/>
<dbReference type="KEGG" id="caty:105577316"/>
<dbReference type="PANTHER" id="PTHR11334:SF57">
    <property type="entry name" value="MAS-RELATED G-PROTEIN COUPLED RECEPTOR MEMBER D"/>
    <property type="match status" value="1"/>
</dbReference>
<gene>
    <name evidence="13" type="primary">MRGPRD</name>
</gene>
<feature type="transmembrane region" description="Helical" evidence="11">
    <location>
        <begin position="197"/>
        <end position="220"/>
    </location>
</feature>
<evidence type="ECO:0000256" key="10">
    <source>
        <dbReference type="SAM" id="MobiDB-lite"/>
    </source>
</evidence>
<feature type="domain" description="G-protein coupled receptors family 1 profile" evidence="12">
    <location>
        <begin position="61"/>
        <end position="293"/>
    </location>
</feature>
<dbReference type="PRINTS" id="PR02110">
    <property type="entry name" value="MRGPCRD"/>
</dbReference>
<dbReference type="CTD" id="116512"/>
<feature type="transmembrane region" description="Helical" evidence="11">
    <location>
        <begin position="236"/>
        <end position="260"/>
    </location>
</feature>
<evidence type="ECO:0000256" key="11">
    <source>
        <dbReference type="SAM" id="Phobius"/>
    </source>
</evidence>
<dbReference type="GO" id="GO:0005886">
    <property type="term" value="C:plasma membrane"/>
    <property type="evidence" value="ECO:0007669"/>
    <property type="project" value="UniProtKB-SubCell"/>
</dbReference>
<dbReference type="InterPro" id="IPR000276">
    <property type="entry name" value="GPCR_Rhodpsn"/>
</dbReference>
<keyword evidence="8" id="KW-0807">Transducer</keyword>
<dbReference type="SUPFAM" id="SSF81321">
    <property type="entry name" value="Family A G protein-coupled receptor-like"/>
    <property type="match status" value="1"/>
</dbReference>
<dbReference type="Pfam" id="PF00001">
    <property type="entry name" value="7tm_1"/>
    <property type="match status" value="1"/>
</dbReference>
<dbReference type="PROSITE" id="PS50262">
    <property type="entry name" value="G_PROTEIN_RECEP_F1_2"/>
    <property type="match status" value="1"/>
</dbReference>
<dbReference type="AlphaFoldDB" id="A0A2K5L3Q2"/>
<evidence type="ECO:0000256" key="1">
    <source>
        <dbReference type="ARBA" id="ARBA00004651"/>
    </source>
</evidence>
<dbReference type="STRING" id="9531.ENSCATP00000007572"/>
<keyword evidence="7" id="KW-0675">Receptor</keyword>
<dbReference type="Proteomes" id="UP000233060">
    <property type="component" value="Unassembled WGS sequence"/>
</dbReference>